<accession>A0AAU9MD35</accession>
<dbReference type="Proteomes" id="UP001157418">
    <property type="component" value="Unassembled WGS sequence"/>
</dbReference>
<sequence>MYELGVVANGGGVVPFNNPVNEVEIPVDGPIAPVNALEPDNQIAMLENTHVPANELGLWKWMMKYQHIPSSSAWF</sequence>
<protein>
    <submittedName>
        <fullName evidence="1">Uncharacterized protein</fullName>
    </submittedName>
</protein>
<reference evidence="1 2" key="1">
    <citation type="submission" date="2022-01" db="EMBL/GenBank/DDBJ databases">
        <authorList>
            <person name="Xiong W."/>
            <person name="Schranz E."/>
        </authorList>
    </citation>
    <scope>NUCLEOTIDE SEQUENCE [LARGE SCALE GENOMIC DNA]</scope>
</reference>
<dbReference type="AlphaFoldDB" id="A0AAU9MD35"/>
<proteinExistence type="predicted"/>
<dbReference type="EMBL" id="CAKMRJ010000113">
    <property type="protein sequence ID" value="CAH1418723.1"/>
    <property type="molecule type" value="Genomic_DNA"/>
</dbReference>
<keyword evidence="2" id="KW-1185">Reference proteome</keyword>
<name>A0AAU9MD35_9ASTR</name>
<gene>
    <name evidence="1" type="ORF">LVIROSA_LOCUS6304</name>
</gene>
<evidence type="ECO:0000313" key="1">
    <source>
        <dbReference type="EMBL" id="CAH1418723.1"/>
    </source>
</evidence>
<comment type="caution">
    <text evidence="1">The sequence shown here is derived from an EMBL/GenBank/DDBJ whole genome shotgun (WGS) entry which is preliminary data.</text>
</comment>
<evidence type="ECO:0000313" key="2">
    <source>
        <dbReference type="Proteomes" id="UP001157418"/>
    </source>
</evidence>
<organism evidence="1 2">
    <name type="scientific">Lactuca virosa</name>
    <dbReference type="NCBI Taxonomy" id="75947"/>
    <lineage>
        <taxon>Eukaryota</taxon>
        <taxon>Viridiplantae</taxon>
        <taxon>Streptophyta</taxon>
        <taxon>Embryophyta</taxon>
        <taxon>Tracheophyta</taxon>
        <taxon>Spermatophyta</taxon>
        <taxon>Magnoliopsida</taxon>
        <taxon>eudicotyledons</taxon>
        <taxon>Gunneridae</taxon>
        <taxon>Pentapetalae</taxon>
        <taxon>asterids</taxon>
        <taxon>campanulids</taxon>
        <taxon>Asterales</taxon>
        <taxon>Asteraceae</taxon>
        <taxon>Cichorioideae</taxon>
        <taxon>Cichorieae</taxon>
        <taxon>Lactucinae</taxon>
        <taxon>Lactuca</taxon>
    </lineage>
</organism>